<proteinExistence type="predicted"/>
<evidence type="ECO:0000313" key="2">
    <source>
        <dbReference type="Proteomes" id="UP001207468"/>
    </source>
</evidence>
<gene>
    <name evidence="1" type="ORF">F5148DRAFT_1179358</name>
</gene>
<name>A0ACC0UFE1_9AGAM</name>
<keyword evidence="2" id="KW-1185">Reference proteome</keyword>
<dbReference type="Proteomes" id="UP001207468">
    <property type="component" value="Unassembled WGS sequence"/>
</dbReference>
<reference evidence="1" key="1">
    <citation type="submission" date="2021-03" db="EMBL/GenBank/DDBJ databases">
        <title>Evolutionary priming and transition to the ectomycorrhizal habit in an iconic lineage of mushroom-forming fungi: is preadaptation a requirement?</title>
        <authorList>
            <consortium name="DOE Joint Genome Institute"/>
            <person name="Looney B.P."/>
            <person name="Miyauchi S."/>
            <person name="Morin E."/>
            <person name="Drula E."/>
            <person name="Courty P.E."/>
            <person name="Chicoki N."/>
            <person name="Fauchery L."/>
            <person name="Kohler A."/>
            <person name="Kuo A."/>
            <person name="LaButti K."/>
            <person name="Pangilinan J."/>
            <person name="Lipzen A."/>
            <person name="Riley R."/>
            <person name="Andreopoulos W."/>
            <person name="He G."/>
            <person name="Johnson J."/>
            <person name="Barry K.W."/>
            <person name="Grigoriev I.V."/>
            <person name="Nagy L."/>
            <person name="Hibbett D."/>
            <person name="Henrissat B."/>
            <person name="Matheny P.B."/>
            <person name="Labbe J."/>
            <person name="Martin A.F."/>
        </authorList>
    </citation>
    <scope>NUCLEOTIDE SEQUENCE</scope>
    <source>
        <strain evidence="1">BPL698</strain>
    </source>
</reference>
<comment type="caution">
    <text evidence="1">The sequence shown here is derived from an EMBL/GenBank/DDBJ whole genome shotgun (WGS) entry which is preliminary data.</text>
</comment>
<accession>A0ACC0UFE1</accession>
<protein>
    <submittedName>
        <fullName evidence="1">Uncharacterized protein</fullName>
    </submittedName>
</protein>
<evidence type="ECO:0000313" key="1">
    <source>
        <dbReference type="EMBL" id="KAI9510438.1"/>
    </source>
</evidence>
<organism evidence="1 2">
    <name type="scientific">Russula earlei</name>
    <dbReference type="NCBI Taxonomy" id="71964"/>
    <lineage>
        <taxon>Eukaryota</taxon>
        <taxon>Fungi</taxon>
        <taxon>Dikarya</taxon>
        <taxon>Basidiomycota</taxon>
        <taxon>Agaricomycotina</taxon>
        <taxon>Agaricomycetes</taxon>
        <taxon>Russulales</taxon>
        <taxon>Russulaceae</taxon>
        <taxon>Russula</taxon>
    </lineage>
</organism>
<sequence length="156" mass="16775">MAKSTRSKVKRAFRAKKRTEGVYAAAEAARLQRLNAKLHALASATPAKEKEEEKEGENGQDVDMPAEDVDADADAGAGADTEMALLPTAAAAEGLDGTSSSEQSTGKKISTHGPRASRREQWRASKGMTPRPKARGMSRQGTVASRYKPGRSHRRR</sequence>
<dbReference type="EMBL" id="JAGFNK010000042">
    <property type="protein sequence ID" value="KAI9510438.1"/>
    <property type="molecule type" value="Genomic_DNA"/>
</dbReference>